<feature type="region of interest" description="Disordered" evidence="1">
    <location>
        <begin position="126"/>
        <end position="147"/>
    </location>
</feature>
<dbReference type="RefSeq" id="XP_018984766.1">
    <property type="nucleotide sequence ID" value="XM_019130504.1"/>
</dbReference>
<dbReference type="EMBL" id="KV454432">
    <property type="protein sequence ID" value="ODQ79438.1"/>
    <property type="molecule type" value="Genomic_DNA"/>
</dbReference>
<feature type="compositionally biased region" description="Basic residues" evidence="1">
    <location>
        <begin position="127"/>
        <end position="136"/>
    </location>
</feature>
<keyword evidence="3" id="KW-1185">Reference proteome</keyword>
<feature type="region of interest" description="Disordered" evidence="1">
    <location>
        <begin position="168"/>
        <end position="202"/>
    </location>
</feature>
<protein>
    <submittedName>
        <fullName evidence="2">Uncharacterized protein</fullName>
    </submittedName>
</protein>
<dbReference type="Proteomes" id="UP000094336">
    <property type="component" value="Unassembled WGS sequence"/>
</dbReference>
<name>A0A1E3QP78_9ASCO</name>
<evidence type="ECO:0000313" key="2">
    <source>
        <dbReference type="EMBL" id="ODQ79438.1"/>
    </source>
</evidence>
<feature type="region of interest" description="Disordered" evidence="1">
    <location>
        <begin position="1"/>
        <end position="29"/>
    </location>
</feature>
<sequence>MDPNIDPSMDPSSGLFSKFTVSPRDHDDSGLVQQQYHNTALTAINNTMFRLNEYNEMAKASSMGMINYGAFDTLSPQQELHPSHLAQAVIDSGILPRDALALAPAPRVAHPSDGMNFVVVDPSSKTANKRLGRPRKNNTVNIAPPEMSSQLNYNDSVISKFRFDSLPVAGPGSRGGKMRARGGRATSHTARSRKTTTPLSSGGGFKLVIEEPIIRADELLLQAKHMRAPRPAQTVIVLEDYESLTAKGRSTARDDVVGRGQTRTIKLKAKEAPEPKTKGRAKEPKREISAYYDLQESHRSLLALGFRVVPAPHAATILEILALSPGLSPQDFEEGLGLSQETLRRDNVRVREAPRSKIPARQLVHAEASMTSLFHRLLTLALGKDVVGASQSQALEELKQMSIEWKEDNELNPYGNPEFSTRGLDALEPEEKLGVLRVLTRMEASKNLVGGTQSSKGSIEDFFVGEGGAFGRFYMCPIARSATDLPAWSVRPRFKLYVQDVLQTLSSVWGETVSKDLHDLVNNKEPKKSDKAPVFFDTVDEFLTDGEDEVSEAHTQVTDGAVWYEVAANITEIKEFVRVLGLKLDPSETEKMLKDAAGYKQLLGLHSSLCRVVELLTKQETPFSPRRSARKRGAEEE</sequence>
<gene>
    <name evidence="2" type="ORF">BABINDRAFT_167297</name>
</gene>
<dbReference type="STRING" id="984486.A0A1E3QP78"/>
<proteinExistence type="predicted"/>
<reference evidence="3" key="1">
    <citation type="submission" date="2016-05" db="EMBL/GenBank/DDBJ databases">
        <title>Comparative genomics of biotechnologically important yeasts.</title>
        <authorList>
            <consortium name="DOE Joint Genome Institute"/>
            <person name="Riley R."/>
            <person name="Haridas S."/>
            <person name="Wolfe K.H."/>
            <person name="Lopes M.R."/>
            <person name="Hittinger C.T."/>
            <person name="Goker M."/>
            <person name="Salamov A."/>
            <person name="Wisecaver J."/>
            <person name="Long T.M."/>
            <person name="Aerts A.L."/>
            <person name="Barry K."/>
            <person name="Choi C."/>
            <person name="Clum A."/>
            <person name="Coughlan A.Y."/>
            <person name="Deshpande S."/>
            <person name="Douglass A.P."/>
            <person name="Hanson S.J."/>
            <person name="Klenk H.-P."/>
            <person name="Labutti K."/>
            <person name="Lapidus A."/>
            <person name="Lindquist E."/>
            <person name="Lipzen A."/>
            <person name="Meier-Kolthoff J.P."/>
            <person name="Ohm R.A."/>
            <person name="Otillar R.P."/>
            <person name="Pangilinan J."/>
            <person name="Peng Y."/>
            <person name="Rokas A."/>
            <person name="Rosa C.A."/>
            <person name="Scheuner C."/>
            <person name="Sibirny A.A."/>
            <person name="Slot J.C."/>
            <person name="Stielow J.B."/>
            <person name="Sun H."/>
            <person name="Kurtzman C.P."/>
            <person name="Blackwell M."/>
            <person name="Grigoriev I.V."/>
            <person name="Jeffries T.W."/>
        </authorList>
    </citation>
    <scope>NUCLEOTIDE SEQUENCE [LARGE SCALE GENOMIC DNA]</scope>
    <source>
        <strain evidence="3">NRRL Y-12698</strain>
    </source>
</reference>
<accession>A0A1E3QP78</accession>
<dbReference type="GeneID" id="30148357"/>
<feature type="compositionally biased region" description="Polar residues" evidence="1">
    <location>
        <begin position="137"/>
        <end position="147"/>
    </location>
</feature>
<evidence type="ECO:0000256" key="1">
    <source>
        <dbReference type="SAM" id="MobiDB-lite"/>
    </source>
</evidence>
<dbReference type="AlphaFoldDB" id="A0A1E3QP78"/>
<dbReference type="OrthoDB" id="3980938at2759"/>
<organism evidence="2 3">
    <name type="scientific">Babjeviella inositovora NRRL Y-12698</name>
    <dbReference type="NCBI Taxonomy" id="984486"/>
    <lineage>
        <taxon>Eukaryota</taxon>
        <taxon>Fungi</taxon>
        <taxon>Dikarya</taxon>
        <taxon>Ascomycota</taxon>
        <taxon>Saccharomycotina</taxon>
        <taxon>Pichiomycetes</taxon>
        <taxon>Serinales incertae sedis</taxon>
        <taxon>Babjeviella</taxon>
    </lineage>
</organism>
<evidence type="ECO:0000313" key="3">
    <source>
        <dbReference type="Proteomes" id="UP000094336"/>
    </source>
</evidence>